<proteinExistence type="inferred from homology"/>
<comment type="caution">
    <text evidence="5">The sequence shown here is derived from an EMBL/GenBank/DDBJ whole genome shotgun (WGS) entry which is preliminary data.</text>
</comment>
<dbReference type="InterPro" id="IPR020471">
    <property type="entry name" value="AKR"/>
</dbReference>
<dbReference type="PROSITE" id="PS00798">
    <property type="entry name" value="ALDOKETO_REDUCTASE_1"/>
    <property type="match status" value="1"/>
</dbReference>
<dbReference type="InterPro" id="IPR023210">
    <property type="entry name" value="NADP_OxRdtase_dom"/>
</dbReference>
<dbReference type="Pfam" id="PF00248">
    <property type="entry name" value="Aldo_ket_red"/>
    <property type="match status" value="1"/>
</dbReference>
<dbReference type="InterPro" id="IPR018170">
    <property type="entry name" value="Aldo/ket_reductase_CS"/>
</dbReference>
<dbReference type="Proteomes" id="UP001062443">
    <property type="component" value="Unassembled WGS sequence"/>
</dbReference>
<dbReference type="PIRSF" id="PIRSF000097">
    <property type="entry name" value="AKR"/>
    <property type="match status" value="1"/>
</dbReference>
<dbReference type="EMBL" id="BAQB01000010">
    <property type="protein sequence ID" value="GBR45979.1"/>
    <property type="molecule type" value="Genomic_DNA"/>
</dbReference>
<evidence type="ECO:0000256" key="1">
    <source>
        <dbReference type="ARBA" id="ARBA00007905"/>
    </source>
</evidence>
<organism evidence="5 6">
    <name type="scientific">Neokomagataea tanensis NBRC 106556</name>
    <dbReference type="NCBI Taxonomy" id="1223519"/>
    <lineage>
        <taxon>Bacteria</taxon>
        <taxon>Pseudomonadati</taxon>
        <taxon>Pseudomonadota</taxon>
        <taxon>Alphaproteobacteria</taxon>
        <taxon>Acetobacterales</taxon>
        <taxon>Acetobacteraceae</taxon>
        <taxon>Neokomagataea</taxon>
    </lineage>
</organism>
<comment type="similarity">
    <text evidence="1">Belongs to the aldo/keto reductase family.</text>
</comment>
<evidence type="ECO:0000259" key="4">
    <source>
        <dbReference type="Pfam" id="PF00248"/>
    </source>
</evidence>
<keyword evidence="3" id="KW-0560">Oxidoreductase</keyword>
<evidence type="ECO:0000313" key="6">
    <source>
        <dbReference type="Proteomes" id="UP001062443"/>
    </source>
</evidence>
<dbReference type="CDD" id="cd19071">
    <property type="entry name" value="AKR_AKR1-5-like"/>
    <property type="match status" value="1"/>
</dbReference>
<feature type="domain" description="NADP-dependent oxidoreductase" evidence="4">
    <location>
        <begin position="17"/>
        <end position="268"/>
    </location>
</feature>
<evidence type="ECO:0000313" key="5">
    <source>
        <dbReference type="EMBL" id="GBR45979.1"/>
    </source>
</evidence>
<dbReference type="PROSITE" id="PS00062">
    <property type="entry name" value="ALDOKETO_REDUCTASE_2"/>
    <property type="match status" value="1"/>
</dbReference>
<dbReference type="PANTHER" id="PTHR43827">
    <property type="entry name" value="2,5-DIKETO-D-GLUCONIC ACID REDUCTASE"/>
    <property type="match status" value="1"/>
</dbReference>
<dbReference type="PANTHER" id="PTHR43827:SF3">
    <property type="entry name" value="NADP-DEPENDENT OXIDOREDUCTASE DOMAIN-CONTAINING PROTEIN"/>
    <property type="match status" value="1"/>
</dbReference>
<keyword evidence="2" id="KW-0521">NADP</keyword>
<name>A0ABQ0QIF8_9PROT</name>
<dbReference type="PRINTS" id="PR00069">
    <property type="entry name" value="ALDKETRDTASE"/>
</dbReference>
<sequence length="308" mass="33606">MTLGETFTLANGVTIPKLGLGTWRIDDGDVARIVRKAAEIGYRHVDTAQAYGNERGVGEGLRASGISRTNFFVTTKLAAEVKTYGETKKRIEGSLRSLGLDYIDLMLIHSPQPWAEFREGGHFFEENLEAWRALEEAYSAGKIRAIGVSNFEREDLDNLLNNGSVAPMVNQVLTHIGNTPFDLIDYSRSKGMLVEAYSPVAHGAALADANLAALADKHGVSVAQLCIRYCLQLGLVPLPKTSNTAHLRDNAALDFTISDMDMATLKGVKNTVDYGEAAAFPVFGKKRKSAVESAQDFLFTTDRMKGMN</sequence>
<dbReference type="RefSeq" id="WP_068173437.1">
    <property type="nucleotide sequence ID" value="NZ_BAQB01000010.1"/>
</dbReference>
<gene>
    <name evidence="5" type="ORF">AA106556_0954</name>
</gene>
<evidence type="ECO:0000256" key="3">
    <source>
        <dbReference type="ARBA" id="ARBA00023002"/>
    </source>
</evidence>
<keyword evidence="6" id="KW-1185">Reference proteome</keyword>
<evidence type="ECO:0000256" key="2">
    <source>
        <dbReference type="ARBA" id="ARBA00022857"/>
    </source>
</evidence>
<protein>
    <submittedName>
        <fullName evidence="5">Aldo/keto reductase</fullName>
    </submittedName>
</protein>
<dbReference type="Gene3D" id="3.20.20.100">
    <property type="entry name" value="NADP-dependent oxidoreductase domain"/>
    <property type="match status" value="1"/>
</dbReference>
<accession>A0ABQ0QIF8</accession>
<dbReference type="InterPro" id="IPR036812">
    <property type="entry name" value="NAD(P)_OxRdtase_dom_sf"/>
</dbReference>
<dbReference type="SUPFAM" id="SSF51430">
    <property type="entry name" value="NAD(P)-linked oxidoreductase"/>
    <property type="match status" value="1"/>
</dbReference>
<reference evidence="5" key="1">
    <citation type="submission" date="2013-04" db="EMBL/GenBank/DDBJ databases">
        <title>The genome sequencing project of 58 acetic acid bacteria.</title>
        <authorList>
            <person name="Okamoto-Kainuma A."/>
            <person name="Ishikawa M."/>
            <person name="Umino S."/>
            <person name="Koizumi Y."/>
            <person name="Shiwa Y."/>
            <person name="Yoshikawa H."/>
            <person name="Matsutani M."/>
            <person name="Matsushita K."/>
        </authorList>
    </citation>
    <scope>NUCLEOTIDE SEQUENCE</scope>
    <source>
        <strain evidence="5">NBRC 106556</strain>
    </source>
</reference>